<dbReference type="Pfam" id="PF00440">
    <property type="entry name" value="TetR_N"/>
    <property type="match status" value="1"/>
</dbReference>
<gene>
    <name evidence="4" type="ORF">MHEC_38350</name>
</gene>
<evidence type="ECO:0000313" key="4">
    <source>
        <dbReference type="EMBL" id="BCO37402.1"/>
    </source>
</evidence>
<organism evidence="4 5">
    <name type="scientific">Mycobacterium heckeshornense</name>
    <dbReference type="NCBI Taxonomy" id="110505"/>
    <lineage>
        <taxon>Bacteria</taxon>
        <taxon>Bacillati</taxon>
        <taxon>Actinomycetota</taxon>
        <taxon>Actinomycetes</taxon>
        <taxon>Mycobacteriales</taxon>
        <taxon>Mycobacteriaceae</taxon>
        <taxon>Mycobacterium</taxon>
    </lineage>
</organism>
<keyword evidence="3" id="KW-0804">Transcription</keyword>
<dbReference type="InterPro" id="IPR001647">
    <property type="entry name" value="HTH_TetR"/>
</dbReference>
<dbReference type="GO" id="GO:0003677">
    <property type="term" value="F:DNA binding"/>
    <property type="evidence" value="ECO:0007669"/>
    <property type="project" value="UniProtKB-UniRule"/>
</dbReference>
<dbReference type="EMBL" id="AP024237">
    <property type="protein sequence ID" value="BCO37402.1"/>
    <property type="molecule type" value="Genomic_DNA"/>
</dbReference>
<dbReference type="STRING" id="110505.ACT16_12720"/>
<protein>
    <submittedName>
        <fullName evidence="4">TetR family transcriptional regulator</fullName>
    </submittedName>
</protein>
<dbReference type="PROSITE" id="PS50977">
    <property type="entry name" value="HTH_TETR_2"/>
    <property type="match status" value="1"/>
</dbReference>
<keyword evidence="2" id="KW-0238">DNA-binding</keyword>
<dbReference type="SUPFAM" id="SSF46689">
    <property type="entry name" value="Homeodomain-like"/>
    <property type="match status" value="1"/>
</dbReference>
<evidence type="ECO:0000256" key="3">
    <source>
        <dbReference type="ARBA" id="ARBA00023163"/>
    </source>
</evidence>
<proteinExistence type="predicted"/>
<name>A0A2G8B8G1_9MYCO</name>
<dbReference type="RefSeq" id="WP_048891844.1">
    <property type="nucleotide sequence ID" value="NZ_AP024237.1"/>
</dbReference>
<dbReference type="PRINTS" id="PR00455">
    <property type="entry name" value="HTHTETR"/>
</dbReference>
<dbReference type="PANTHER" id="PTHR47506">
    <property type="entry name" value="TRANSCRIPTIONAL REGULATORY PROTEIN"/>
    <property type="match status" value="1"/>
</dbReference>
<dbReference type="Proteomes" id="UP000595446">
    <property type="component" value="Chromosome"/>
</dbReference>
<dbReference type="Gene3D" id="1.10.357.10">
    <property type="entry name" value="Tetracycline Repressor, domain 2"/>
    <property type="match status" value="1"/>
</dbReference>
<dbReference type="AlphaFoldDB" id="A0A2G8B8G1"/>
<evidence type="ECO:0000313" key="5">
    <source>
        <dbReference type="Proteomes" id="UP000595446"/>
    </source>
</evidence>
<evidence type="ECO:0000256" key="1">
    <source>
        <dbReference type="ARBA" id="ARBA00023015"/>
    </source>
</evidence>
<reference evidence="4 5" key="1">
    <citation type="submission" date="2020-12" db="EMBL/GenBank/DDBJ databases">
        <title>Complete genome sequence of Mycobacterium heckeshornense JCM 15655T, closely related to a pathogenic non-tuberculous mycobacterial species Mycobacterium xenopi.</title>
        <authorList>
            <person name="Yoshida M."/>
            <person name="Fukano H."/>
            <person name="Asakura T."/>
            <person name="Suzuki M."/>
            <person name="Hoshino Y."/>
        </authorList>
    </citation>
    <scope>NUCLEOTIDE SEQUENCE [LARGE SCALE GENOMIC DNA]</scope>
    <source>
        <strain evidence="4 5">JCM 15655</strain>
    </source>
</reference>
<dbReference type="OrthoDB" id="4377220at2"/>
<evidence type="ECO:0000256" key="2">
    <source>
        <dbReference type="ARBA" id="ARBA00023125"/>
    </source>
</evidence>
<keyword evidence="5" id="KW-1185">Reference proteome</keyword>
<dbReference type="InterPro" id="IPR009057">
    <property type="entry name" value="Homeodomain-like_sf"/>
</dbReference>
<sequence>MPRPRVYDIDRVLDAAESLAAEAGPSAMTIRAVAAAAGVSNGAIYHTFGSRAELLARTWLRAARRFLATQRALVDGSLAPREAVVAAAAAPAVFAQQHPQSSSVLLAIRREKLSDKEIRRELADELAATQAQLVELMVHLATMMWGRKDAAAVDVITTCIVDLPTSIVLQRNRIHDPTALDHLRAAVRAVLDVGPPPVKQQRRRR</sequence>
<dbReference type="PANTHER" id="PTHR47506:SF1">
    <property type="entry name" value="HTH-TYPE TRANSCRIPTIONAL REGULATOR YJDC"/>
    <property type="match status" value="1"/>
</dbReference>
<accession>A0A2G8B8G1</accession>
<keyword evidence="1" id="KW-0805">Transcription regulation</keyword>